<gene>
    <name evidence="4" type="ORF">KTH90_21030</name>
</gene>
<reference evidence="4 5" key="1">
    <citation type="submission" date="2021-06" db="EMBL/GenBank/DDBJ databases">
        <title>Description of novel taxa of the family Lachnospiraceae.</title>
        <authorList>
            <person name="Chaplin A.V."/>
            <person name="Sokolova S.R."/>
            <person name="Pikina A.P."/>
            <person name="Korzhanova M."/>
            <person name="Belova V."/>
            <person name="Korostin D."/>
            <person name="Efimov B.A."/>
        </authorList>
    </citation>
    <scope>NUCLEOTIDE SEQUENCE [LARGE SCALE GENOMIC DNA]</scope>
    <source>
        <strain evidence="4 5">ASD4241</strain>
    </source>
</reference>
<dbReference type="InterPro" id="IPR000551">
    <property type="entry name" value="MerR-type_HTH_dom"/>
</dbReference>
<evidence type="ECO:0000256" key="1">
    <source>
        <dbReference type="ARBA" id="ARBA00023125"/>
    </source>
</evidence>
<dbReference type="InterPro" id="IPR010499">
    <property type="entry name" value="AraC_E-bd"/>
</dbReference>
<dbReference type="Pfam" id="PF13411">
    <property type="entry name" value="MerR_1"/>
    <property type="match status" value="1"/>
</dbReference>
<dbReference type="InterPro" id="IPR047057">
    <property type="entry name" value="MerR_fam"/>
</dbReference>
<dbReference type="InterPro" id="IPR029442">
    <property type="entry name" value="GyrI-like"/>
</dbReference>
<evidence type="ECO:0000313" key="4">
    <source>
        <dbReference type="EMBL" id="MBU9728486.1"/>
    </source>
</evidence>
<dbReference type="SMART" id="SM00422">
    <property type="entry name" value="HTH_MERR"/>
    <property type="match status" value="1"/>
</dbReference>
<dbReference type="PANTHER" id="PTHR30204:SF97">
    <property type="entry name" value="MERR FAMILY REGULATORY PROTEIN"/>
    <property type="match status" value="1"/>
</dbReference>
<feature type="domain" description="HTH merR-type" evidence="3">
    <location>
        <begin position="1"/>
        <end position="71"/>
    </location>
</feature>
<comment type="caution">
    <text evidence="4">The sequence shown here is derived from an EMBL/GenBank/DDBJ whole genome shotgun (WGS) entry which is preliminary data.</text>
</comment>
<dbReference type="SUPFAM" id="SSF55136">
    <property type="entry name" value="Probable bacterial effector-binding domain"/>
    <property type="match status" value="1"/>
</dbReference>
<dbReference type="PROSITE" id="PS00552">
    <property type="entry name" value="HTH_MERR_1"/>
    <property type="match status" value="1"/>
</dbReference>
<sequence>MFTIGEFSKLSRVSARMLRHYDRIGLLSPANVGEENGYRYYEASQLNTLKQIETWKCYGFTLAQISDLCRLLPEEQLHWLHVQRDRLDVQIRDLQRNLRRMENEIRFMEGTEMLREYHVIIMENPAQKVFGLRRNISMKGQEIHALIQEMKKEAEQRGLKQAGPLQMVYLDEEFSHENTEVEIQMQVNSDHPDVKTMPACICAATTHTGPLKEVQDAYGAICRWLQEHPEYRMAGPTIERYLKDEKTARTPEELETGILFPIVKI</sequence>
<accession>A0ABS6KDA5</accession>
<dbReference type="InterPro" id="IPR011256">
    <property type="entry name" value="Reg_factor_effector_dom_sf"/>
</dbReference>
<dbReference type="Gene3D" id="1.10.1660.10">
    <property type="match status" value="1"/>
</dbReference>
<organism evidence="4 5">
    <name type="scientific">Diplocloster modestus</name>
    <dbReference type="NCBI Taxonomy" id="2850322"/>
    <lineage>
        <taxon>Bacteria</taxon>
        <taxon>Bacillati</taxon>
        <taxon>Bacillota</taxon>
        <taxon>Clostridia</taxon>
        <taxon>Lachnospirales</taxon>
        <taxon>Lachnospiraceae</taxon>
        <taxon>Diplocloster</taxon>
    </lineage>
</organism>
<dbReference type="EMBL" id="JAHQCX010000020">
    <property type="protein sequence ID" value="MBU9728486.1"/>
    <property type="molecule type" value="Genomic_DNA"/>
</dbReference>
<feature type="coiled-coil region" evidence="2">
    <location>
        <begin position="84"/>
        <end position="111"/>
    </location>
</feature>
<keyword evidence="5" id="KW-1185">Reference proteome</keyword>
<dbReference type="Pfam" id="PF06445">
    <property type="entry name" value="GyrI-like"/>
    <property type="match status" value="1"/>
</dbReference>
<evidence type="ECO:0000256" key="2">
    <source>
        <dbReference type="SAM" id="Coils"/>
    </source>
</evidence>
<dbReference type="SMART" id="SM00871">
    <property type="entry name" value="AraC_E_bind"/>
    <property type="match status" value="1"/>
</dbReference>
<dbReference type="PANTHER" id="PTHR30204">
    <property type="entry name" value="REDOX-CYCLING DRUG-SENSING TRANSCRIPTIONAL ACTIVATOR SOXR"/>
    <property type="match status" value="1"/>
</dbReference>
<dbReference type="SUPFAM" id="SSF46955">
    <property type="entry name" value="Putative DNA-binding domain"/>
    <property type="match status" value="1"/>
</dbReference>
<evidence type="ECO:0000259" key="3">
    <source>
        <dbReference type="PROSITE" id="PS50937"/>
    </source>
</evidence>
<dbReference type="RefSeq" id="WP_158353092.1">
    <property type="nucleotide sequence ID" value="NZ_JAHQCX010000020.1"/>
</dbReference>
<protein>
    <submittedName>
        <fullName evidence="4">MerR family transcriptional regulator</fullName>
    </submittedName>
</protein>
<keyword evidence="2" id="KW-0175">Coiled coil</keyword>
<name>A0ABS6KDA5_9FIRM</name>
<keyword evidence="1" id="KW-0238">DNA-binding</keyword>
<dbReference type="Gene3D" id="3.20.80.10">
    <property type="entry name" value="Regulatory factor, effector binding domain"/>
    <property type="match status" value="1"/>
</dbReference>
<evidence type="ECO:0000313" key="5">
    <source>
        <dbReference type="Proteomes" id="UP001314681"/>
    </source>
</evidence>
<proteinExistence type="predicted"/>
<dbReference type="Proteomes" id="UP001314681">
    <property type="component" value="Unassembled WGS sequence"/>
</dbReference>
<dbReference type="PROSITE" id="PS50937">
    <property type="entry name" value="HTH_MERR_2"/>
    <property type="match status" value="1"/>
</dbReference>
<dbReference type="InterPro" id="IPR009061">
    <property type="entry name" value="DNA-bd_dom_put_sf"/>
</dbReference>